<protein>
    <submittedName>
        <fullName evidence="1">Uncharacterized protein</fullName>
    </submittedName>
</protein>
<organism evidence="1 2">
    <name type="scientific">Holotrichia oblita</name>
    <name type="common">Chafer beetle</name>
    <dbReference type="NCBI Taxonomy" id="644536"/>
    <lineage>
        <taxon>Eukaryota</taxon>
        <taxon>Metazoa</taxon>
        <taxon>Ecdysozoa</taxon>
        <taxon>Arthropoda</taxon>
        <taxon>Hexapoda</taxon>
        <taxon>Insecta</taxon>
        <taxon>Pterygota</taxon>
        <taxon>Neoptera</taxon>
        <taxon>Endopterygota</taxon>
        <taxon>Coleoptera</taxon>
        <taxon>Polyphaga</taxon>
        <taxon>Scarabaeiformia</taxon>
        <taxon>Scarabaeidae</taxon>
        <taxon>Melolonthinae</taxon>
        <taxon>Holotrichia</taxon>
    </lineage>
</organism>
<evidence type="ECO:0000313" key="2">
    <source>
        <dbReference type="Proteomes" id="UP001056778"/>
    </source>
</evidence>
<keyword evidence="2" id="KW-1185">Reference proteome</keyword>
<accession>A0ACB9SNG6</accession>
<reference evidence="1" key="1">
    <citation type="submission" date="2022-04" db="EMBL/GenBank/DDBJ databases">
        <title>Chromosome-scale genome assembly of Holotrichia oblita Faldermann.</title>
        <authorList>
            <person name="Rongchong L."/>
        </authorList>
    </citation>
    <scope>NUCLEOTIDE SEQUENCE</scope>
    <source>
        <strain evidence="1">81SQS9</strain>
    </source>
</reference>
<sequence>MQEALLDDEEEEPFRDDDDDEQDEDYVEERSEDSESEQDISDVEIETSPVPEDFFIGTNKSTKWKKNAPPKTIRTRSTNFIKHLPGPKTATKNLKDTLEIWKYFFTRDMLHTIIEWTNQHINPSTFSIGIFGRCLEIKSFECKRTVQQARNWSGII</sequence>
<dbReference type="EMBL" id="CM043023">
    <property type="protein sequence ID" value="KAI4455539.1"/>
    <property type="molecule type" value="Genomic_DNA"/>
</dbReference>
<proteinExistence type="predicted"/>
<name>A0ACB9SNG6_HOLOL</name>
<dbReference type="Proteomes" id="UP001056778">
    <property type="component" value="Chromosome 9"/>
</dbReference>
<comment type="caution">
    <text evidence="1">The sequence shown here is derived from an EMBL/GenBank/DDBJ whole genome shotgun (WGS) entry which is preliminary data.</text>
</comment>
<evidence type="ECO:0000313" key="1">
    <source>
        <dbReference type="EMBL" id="KAI4455539.1"/>
    </source>
</evidence>
<gene>
    <name evidence="1" type="ORF">MML48_9g00007545</name>
</gene>